<dbReference type="KEGG" id="mpi:Mpet_2051"/>
<dbReference type="EMBL" id="CP002117">
    <property type="protein sequence ID" value="ADN36799.1"/>
    <property type="molecule type" value="Genomic_DNA"/>
</dbReference>
<feature type="transmembrane region" description="Helical" evidence="1">
    <location>
        <begin position="83"/>
        <end position="100"/>
    </location>
</feature>
<gene>
    <name evidence="2" type="ordered locus">Mpet_2051</name>
</gene>
<evidence type="ECO:0000313" key="3">
    <source>
        <dbReference type="Proteomes" id="UP000006565"/>
    </source>
</evidence>
<dbReference type="PANTHER" id="PTHR38468:SF1">
    <property type="entry name" value="SLL0939 PROTEIN"/>
    <property type="match status" value="1"/>
</dbReference>
<dbReference type="RefSeq" id="WP_013329976.1">
    <property type="nucleotide sequence ID" value="NC_014507.1"/>
</dbReference>
<keyword evidence="1" id="KW-0812">Transmembrane</keyword>
<sequence length="110" mass="12478">MSLVWFEELIHLLVLFFEFVGGLLIIYGGIVATAKILLLEIAKKSYSYNRIRLELTGKIVFGLEFLIAADILATIISPSQEELIMLAVVVIIRTILGYFLEKEAKEFQIE</sequence>
<proteinExistence type="predicted"/>
<feature type="transmembrane region" description="Helical" evidence="1">
    <location>
        <begin position="59"/>
        <end position="77"/>
    </location>
</feature>
<reference evidence="2 3" key="1">
    <citation type="journal article" date="2010" name="Stand. Genomic Sci.">
        <title>Complete genome sequence of Methanoplanus petrolearius type strain (SEBR 4847).</title>
        <authorList>
            <person name="Brambilla E."/>
            <person name="Djao O.D."/>
            <person name="Daligault H."/>
            <person name="Lapidus A."/>
            <person name="Lucas S."/>
            <person name="Hammon N."/>
            <person name="Nolan M."/>
            <person name="Tice H."/>
            <person name="Cheng J.F."/>
            <person name="Han C."/>
            <person name="Tapia R."/>
            <person name="Goodwin L."/>
            <person name="Pitluck S."/>
            <person name="Liolios K."/>
            <person name="Ivanova N."/>
            <person name="Mavromatis K."/>
            <person name="Mikhailova N."/>
            <person name="Pati A."/>
            <person name="Chen A."/>
            <person name="Palaniappan K."/>
            <person name="Land M."/>
            <person name="Hauser L."/>
            <person name="Chang Y.J."/>
            <person name="Jeffries C.D."/>
            <person name="Rohde M."/>
            <person name="Spring S."/>
            <person name="Sikorski J."/>
            <person name="Goker M."/>
            <person name="Woyke T."/>
            <person name="Bristow J."/>
            <person name="Eisen J.A."/>
            <person name="Markowitz V."/>
            <person name="Hugenholtz P."/>
            <person name="Kyrpides N.C."/>
            <person name="Klenk H.P."/>
        </authorList>
    </citation>
    <scope>NUCLEOTIDE SEQUENCE [LARGE SCALE GENOMIC DNA]</scope>
    <source>
        <strain evidence="3">DSM 11571 / OCM 486 / SEBR 4847</strain>
    </source>
</reference>
<evidence type="ECO:0008006" key="4">
    <source>
        <dbReference type="Google" id="ProtNLM"/>
    </source>
</evidence>
<evidence type="ECO:0000313" key="2">
    <source>
        <dbReference type="EMBL" id="ADN36799.1"/>
    </source>
</evidence>
<dbReference type="eggNOG" id="arCOG03300">
    <property type="taxonomic scope" value="Archaea"/>
</dbReference>
<dbReference type="PANTHER" id="PTHR38468">
    <property type="entry name" value="SLL0939 PROTEIN"/>
    <property type="match status" value="1"/>
</dbReference>
<dbReference type="HOGENOM" id="CLU_136765_3_2_2"/>
<name>E1RJJ3_METP4</name>
<keyword evidence="1" id="KW-1133">Transmembrane helix</keyword>
<accession>E1RJJ3</accession>
<dbReference type="InterPro" id="IPR012427">
    <property type="entry name" value="DUF1622"/>
</dbReference>
<dbReference type="GeneID" id="9744532"/>
<dbReference type="STRING" id="679926.Mpet_2051"/>
<keyword evidence="3" id="KW-1185">Reference proteome</keyword>
<feature type="transmembrane region" description="Helical" evidence="1">
    <location>
        <begin position="12"/>
        <end position="38"/>
    </location>
</feature>
<dbReference type="Pfam" id="PF07784">
    <property type="entry name" value="DUF1622"/>
    <property type="match status" value="1"/>
</dbReference>
<organism evidence="2 3">
    <name type="scientific">Methanolacinia petrolearia (strain DSM 11571 / OCM 486 / SEBR 4847)</name>
    <name type="common">Methanoplanus petrolearius</name>
    <dbReference type="NCBI Taxonomy" id="679926"/>
    <lineage>
        <taxon>Archaea</taxon>
        <taxon>Methanobacteriati</taxon>
        <taxon>Methanobacteriota</taxon>
        <taxon>Stenosarchaea group</taxon>
        <taxon>Methanomicrobia</taxon>
        <taxon>Methanomicrobiales</taxon>
        <taxon>Methanomicrobiaceae</taxon>
        <taxon>Methanolacinia</taxon>
    </lineage>
</organism>
<dbReference type="AlphaFoldDB" id="E1RJJ3"/>
<keyword evidence="1" id="KW-0472">Membrane</keyword>
<dbReference type="Proteomes" id="UP000006565">
    <property type="component" value="Chromosome"/>
</dbReference>
<evidence type="ECO:0000256" key="1">
    <source>
        <dbReference type="SAM" id="Phobius"/>
    </source>
</evidence>
<dbReference type="OrthoDB" id="140944at2157"/>
<protein>
    <recommendedName>
        <fullName evidence="4">DUF1622 domain-containing protein</fullName>
    </recommendedName>
</protein>